<feature type="non-terminal residue" evidence="1">
    <location>
        <position position="1"/>
    </location>
</feature>
<accession>A0AAV4UII2</accession>
<name>A0AAV4UII2_CAEEX</name>
<keyword evidence="2" id="KW-1185">Reference proteome</keyword>
<evidence type="ECO:0000313" key="1">
    <source>
        <dbReference type="EMBL" id="GIY57647.1"/>
    </source>
</evidence>
<reference evidence="1 2" key="1">
    <citation type="submission" date="2021-06" db="EMBL/GenBank/DDBJ databases">
        <title>Caerostris extrusa draft genome.</title>
        <authorList>
            <person name="Kono N."/>
            <person name="Arakawa K."/>
        </authorList>
    </citation>
    <scope>NUCLEOTIDE SEQUENCE [LARGE SCALE GENOMIC DNA]</scope>
</reference>
<dbReference type="Proteomes" id="UP001054945">
    <property type="component" value="Unassembled WGS sequence"/>
</dbReference>
<dbReference type="EMBL" id="BPLR01012937">
    <property type="protein sequence ID" value="GIY57647.1"/>
    <property type="molecule type" value="Genomic_DNA"/>
</dbReference>
<proteinExistence type="predicted"/>
<gene>
    <name evidence="1" type="ORF">CEXT_699971</name>
</gene>
<organism evidence="1 2">
    <name type="scientific">Caerostris extrusa</name>
    <name type="common">Bark spider</name>
    <name type="synonym">Caerostris bankana</name>
    <dbReference type="NCBI Taxonomy" id="172846"/>
    <lineage>
        <taxon>Eukaryota</taxon>
        <taxon>Metazoa</taxon>
        <taxon>Ecdysozoa</taxon>
        <taxon>Arthropoda</taxon>
        <taxon>Chelicerata</taxon>
        <taxon>Arachnida</taxon>
        <taxon>Araneae</taxon>
        <taxon>Araneomorphae</taxon>
        <taxon>Entelegynae</taxon>
        <taxon>Araneoidea</taxon>
        <taxon>Araneidae</taxon>
        <taxon>Caerostris</taxon>
    </lineage>
</organism>
<comment type="caution">
    <text evidence="1">The sequence shown here is derived from an EMBL/GenBank/DDBJ whole genome shotgun (WGS) entry which is preliminary data.</text>
</comment>
<protein>
    <submittedName>
        <fullName evidence="1">Uncharacterized protein</fullName>
    </submittedName>
</protein>
<dbReference type="AlphaFoldDB" id="A0AAV4UII2"/>
<sequence length="148" mass="15922">NLLFQILFAKTLAPTKSVSGPDTLTSSALPGDQDPDVSRALELWVGTRLDDAASYEAGPTVRSVRLWQWLQAESSGEWAGLSGSLPDLSSHLTPAHYSGENAGKEKKRKGGGGGMLFQDIEWMIISGLDGEEKKKRLRSSTPLCECCG</sequence>
<evidence type="ECO:0000313" key="2">
    <source>
        <dbReference type="Proteomes" id="UP001054945"/>
    </source>
</evidence>